<sequence>MTPAARDASQLFSLAWPMGLRMLMLFGIVVIDAWLVSSLGEAALASMGLASAIGGLLLGAQIAFSNAAQILVAQAFGSKDATALRSTYRTSMVVNLLVCAIGLIIAAVFADALLRNSGQDAAVQADARLYLIIFAGVVIAEAVGQSLSAFFNGCGQTRAPFYSYVISLPVNVGLSYALIHGAGVLPALGLAGAAVGSVVGAAVRAAYLLACIHADDAEWRTAPKRPLGGALRKHLAFALPVAATFFSAQASNSVCLLIYAAYDVHNFAALTLIMPWIQVVGTFGMAWAQATGIAVAQHLGQGGGRVDLDRFLKMAWRGAMITAFVVSVFYFVLILRADWLYPGLEAQTRAALSTFWPVLILLPWPKNSNAICGNTLRAAGRTVYVMHIFLWSQWAFKVPASAVLVIWFQAPVSWVLAILLAEEFVKFLPFHRGLVSGRWRKDLPD</sequence>
<feature type="transmembrane region" description="Helical" evidence="2">
    <location>
        <begin position="93"/>
        <end position="114"/>
    </location>
</feature>
<keyword evidence="2" id="KW-0812">Transmembrane</keyword>
<feature type="transmembrane region" description="Helical" evidence="2">
    <location>
        <begin position="161"/>
        <end position="179"/>
    </location>
</feature>
<dbReference type="InterPro" id="IPR050222">
    <property type="entry name" value="MATE_MdtK"/>
</dbReference>
<feature type="transmembrane region" description="Helical" evidence="2">
    <location>
        <begin position="129"/>
        <end position="149"/>
    </location>
</feature>
<evidence type="ECO:0000256" key="2">
    <source>
        <dbReference type="SAM" id="Phobius"/>
    </source>
</evidence>
<dbReference type="GO" id="GO:0042910">
    <property type="term" value="F:xenobiotic transmembrane transporter activity"/>
    <property type="evidence" value="ECO:0007669"/>
    <property type="project" value="InterPro"/>
</dbReference>
<dbReference type="GO" id="GO:0005886">
    <property type="term" value="C:plasma membrane"/>
    <property type="evidence" value="ECO:0007669"/>
    <property type="project" value="TreeGrafter"/>
</dbReference>
<dbReference type="RefSeq" id="WP_093965517.1">
    <property type="nucleotide sequence ID" value="NZ_FXYE01000001.1"/>
</dbReference>
<feature type="transmembrane region" description="Helical" evidence="2">
    <location>
        <begin position="12"/>
        <end position="36"/>
    </location>
</feature>
<proteinExistence type="predicted"/>
<dbReference type="PANTHER" id="PTHR43298:SF2">
    <property type="entry name" value="FMN_FAD EXPORTER YEEO-RELATED"/>
    <property type="match status" value="1"/>
</dbReference>
<dbReference type="OrthoDB" id="9780160at2"/>
<feature type="transmembrane region" description="Helical" evidence="2">
    <location>
        <begin position="267"/>
        <end position="288"/>
    </location>
</feature>
<evidence type="ECO:0000313" key="4">
    <source>
        <dbReference type="Proteomes" id="UP000202922"/>
    </source>
</evidence>
<dbReference type="Pfam" id="PF01554">
    <property type="entry name" value="MatE"/>
    <property type="match status" value="1"/>
</dbReference>
<keyword evidence="2" id="KW-0472">Membrane</keyword>
<organism evidence="3 4">
    <name type="scientific">Actibacterium lipolyticum</name>
    <dbReference type="NCBI Taxonomy" id="1524263"/>
    <lineage>
        <taxon>Bacteria</taxon>
        <taxon>Pseudomonadati</taxon>
        <taxon>Pseudomonadota</taxon>
        <taxon>Alphaproteobacteria</taxon>
        <taxon>Rhodobacterales</taxon>
        <taxon>Roseobacteraceae</taxon>
        <taxon>Actibacterium</taxon>
    </lineage>
</organism>
<name>A0A238JLG5_9RHOB</name>
<accession>A0A238JLG5</accession>
<feature type="transmembrane region" description="Helical" evidence="2">
    <location>
        <begin position="191"/>
        <end position="214"/>
    </location>
</feature>
<dbReference type="InterPro" id="IPR002528">
    <property type="entry name" value="MATE_fam"/>
</dbReference>
<feature type="transmembrane region" description="Helical" evidence="2">
    <location>
        <begin position="235"/>
        <end position="261"/>
    </location>
</feature>
<dbReference type="EMBL" id="FXYE01000001">
    <property type="protein sequence ID" value="SMX31044.1"/>
    <property type="molecule type" value="Genomic_DNA"/>
</dbReference>
<dbReference type="Proteomes" id="UP000202922">
    <property type="component" value="Unassembled WGS sequence"/>
</dbReference>
<keyword evidence="2" id="KW-1133">Transmembrane helix</keyword>
<dbReference type="PANTHER" id="PTHR43298">
    <property type="entry name" value="MULTIDRUG RESISTANCE PROTEIN NORM-RELATED"/>
    <property type="match status" value="1"/>
</dbReference>
<feature type="transmembrane region" description="Helical" evidence="2">
    <location>
        <begin position="402"/>
        <end position="421"/>
    </location>
</feature>
<protein>
    <submittedName>
        <fullName evidence="3">Multidrug efflux protein</fullName>
    </submittedName>
</protein>
<evidence type="ECO:0000313" key="3">
    <source>
        <dbReference type="EMBL" id="SMX31044.1"/>
    </source>
</evidence>
<keyword evidence="4" id="KW-1185">Reference proteome</keyword>
<dbReference type="GO" id="GO:0015297">
    <property type="term" value="F:antiporter activity"/>
    <property type="evidence" value="ECO:0007669"/>
    <property type="project" value="InterPro"/>
</dbReference>
<evidence type="ECO:0000256" key="1">
    <source>
        <dbReference type="ARBA" id="ARBA00022448"/>
    </source>
</evidence>
<gene>
    <name evidence="3" type="ORF">COL8621_00249</name>
</gene>
<feature type="transmembrane region" description="Helical" evidence="2">
    <location>
        <begin position="48"/>
        <end position="72"/>
    </location>
</feature>
<reference evidence="4" key="1">
    <citation type="submission" date="2017-05" db="EMBL/GenBank/DDBJ databases">
        <authorList>
            <person name="Rodrigo-Torres L."/>
            <person name="Arahal R. D."/>
            <person name="Lucena T."/>
        </authorList>
    </citation>
    <scope>NUCLEOTIDE SEQUENCE [LARGE SCALE GENOMIC DNA]</scope>
    <source>
        <strain evidence="4">CECT 8621</strain>
    </source>
</reference>
<dbReference type="AlphaFoldDB" id="A0A238JLG5"/>
<keyword evidence="1" id="KW-0813">Transport</keyword>
<feature type="transmembrane region" description="Helical" evidence="2">
    <location>
        <begin position="314"/>
        <end position="334"/>
    </location>
</feature>